<reference evidence="7" key="1">
    <citation type="submission" date="2019-06" db="EMBL/GenBank/DDBJ databases">
        <authorList>
            <person name="Zheng W."/>
        </authorList>
    </citation>
    <scope>NUCLEOTIDE SEQUENCE</scope>
    <source>
        <strain evidence="7">QDHG01</strain>
    </source>
</reference>
<dbReference type="OrthoDB" id="1887033at2759"/>
<keyword evidence="8" id="KW-1185">Reference proteome</keyword>
<dbReference type="InterPro" id="IPR013780">
    <property type="entry name" value="Glyco_hydro_b"/>
</dbReference>
<dbReference type="GO" id="GO:0004553">
    <property type="term" value="F:hydrolase activity, hydrolyzing O-glycosyl compounds"/>
    <property type="evidence" value="ECO:0007669"/>
    <property type="project" value="InterPro"/>
</dbReference>
<evidence type="ECO:0000256" key="2">
    <source>
        <dbReference type="ARBA" id="ARBA00022801"/>
    </source>
</evidence>
<dbReference type="Pfam" id="PF00150">
    <property type="entry name" value="Cellulase"/>
    <property type="match status" value="2"/>
</dbReference>
<evidence type="ECO:0000256" key="1">
    <source>
        <dbReference type="ARBA" id="ARBA00005641"/>
    </source>
</evidence>
<evidence type="ECO:0000256" key="5">
    <source>
        <dbReference type="SAM" id="SignalP"/>
    </source>
</evidence>
<feature type="chain" id="PRO_5035158507" description="Glycoside hydrolase family 5 domain-containing protein" evidence="5">
    <location>
        <begin position="22"/>
        <end position="548"/>
    </location>
</feature>
<gene>
    <name evidence="7" type="ORF">FGO68_gene5599</name>
</gene>
<dbReference type="Proteomes" id="UP000785679">
    <property type="component" value="Unassembled WGS sequence"/>
</dbReference>
<dbReference type="EMBL" id="RRYP01007805">
    <property type="protein sequence ID" value="TNV80221.1"/>
    <property type="molecule type" value="Genomic_DNA"/>
</dbReference>
<keyword evidence="5" id="KW-0732">Signal</keyword>
<dbReference type="GO" id="GO:0000272">
    <property type="term" value="P:polysaccharide catabolic process"/>
    <property type="evidence" value="ECO:0007669"/>
    <property type="project" value="InterPro"/>
</dbReference>
<dbReference type="InterPro" id="IPR017853">
    <property type="entry name" value="GH"/>
</dbReference>
<sequence>MKSLRILLSSLFILLSRSAYQQQFFVNTTTRSIQDALGRTLIFHGVNIVYKVEPYTLDIADSEIELMKQWGFNFVRMGVMWEAVERTTKGNYNDTYLDEVEKLINKLGANGIYTLVDGHQDVISKRVCGEGMPVFYANDLPTKCEGGEIPLLAQDLGICKSLHDYPNIRWDADGNPNLDDCFKNNWVGYYPSPESIEIFDRLYTNKEPYNLTDAFVAYWKKVANRFASNPNVIGYDPLNEPFPSNIFTNLSLIYEPGLFDSEKLQPLYTRAFNEAYLASGDPKISFFEPSQFPDEIGILGGLVAHLGFTEVPGGAQHKNKHILNDHTYCCQLSADICASGEPPLSRAADCFEWHSKRINTRAIDAERLGVPLFISEFGDCWDNDACVAEIESVIQLCDEVLCSGWAYWQMKNGFNPTMEPNTGAEGFFYANGTLQNKKLKALTHTYLQKVQGVLLYNKFYTSTSTFSARFKADVKILAQSELYWNKGYWYPEGAIFTLSSGNKVLREGYDYTQSSANPYTIQFQIINEALHGKIISVELVSKEVIAPQ</sequence>
<dbReference type="PANTHER" id="PTHR31308">
    <property type="match status" value="1"/>
</dbReference>
<organism evidence="7 8">
    <name type="scientific">Halteria grandinella</name>
    <dbReference type="NCBI Taxonomy" id="5974"/>
    <lineage>
        <taxon>Eukaryota</taxon>
        <taxon>Sar</taxon>
        <taxon>Alveolata</taxon>
        <taxon>Ciliophora</taxon>
        <taxon>Intramacronucleata</taxon>
        <taxon>Spirotrichea</taxon>
        <taxon>Stichotrichia</taxon>
        <taxon>Sporadotrichida</taxon>
        <taxon>Halteriidae</taxon>
        <taxon>Halteria</taxon>
    </lineage>
</organism>
<feature type="signal peptide" evidence="5">
    <location>
        <begin position="1"/>
        <end position="21"/>
    </location>
</feature>
<keyword evidence="2 4" id="KW-0378">Hydrolase</keyword>
<evidence type="ECO:0000256" key="3">
    <source>
        <dbReference type="ARBA" id="ARBA00023295"/>
    </source>
</evidence>
<dbReference type="InterPro" id="IPR001547">
    <property type="entry name" value="Glyco_hydro_5"/>
</dbReference>
<dbReference type="AlphaFoldDB" id="A0A8J8NRG2"/>
<dbReference type="Gene3D" id="2.60.40.1180">
    <property type="entry name" value="Golgi alpha-mannosidase II"/>
    <property type="match status" value="1"/>
</dbReference>
<evidence type="ECO:0000313" key="8">
    <source>
        <dbReference type="Proteomes" id="UP000785679"/>
    </source>
</evidence>
<name>A0A8J8NRG2_HALGN</name>
<comment type="similarity">
    <text evidence="1 4">Belongs to the glycosyl hydrolase 5 (cellulase A) family.</text>
</comment>
<dbReference type="Gene3D" id="3.20.20.80">
    <property type="entry name" value="Glycosidases"/>
    <property type="match status" value="1"/>
</dbReference>
<feature type="domain" description="Glycoside hydrolase family 5" evidence="6">
    <location>
        <begin position="59"/>
        <end position="125"/>
    </location>
</feature>
<evidence type="ECO:0000259" key="6">
    <source>
        <dbReference type="Pfam" id="PF00150"/>
    </source>
</evidence>
<dbReference type="PANTHER" id="PTHR31308:SF3">
    <property type="entry name" value="ENDOGLYCOCERAMIDASE"/>
    <property type="match status" value="1"/>
</dbReference>
<comment type="caution">
    <text evidence="7">The sequence shown here is derived from an EMBL/GenBank/DDBJ whole genome shotgun (WGS) entry which is preliminary data.</text>
</comment>
<protein>
    <recommendedName>
        <fullName evidence="6">Glycoside hydrolase family 5 domain-containing protein</fullName>
    </recommendedName>
</protein>
<feature type="domain" description="Glycoside hydrolase family 5" evidence="6">
    <location>
        <begin position="208"/>
        <end position="412"/>
    </location>
</feature>
<keyword evidence="3 4" id="KW-0326">Glycosidase</keyword>
<dbReference type="InterPro" id="IPR052066">
    <property type="entry name" value="Glycosphingolipid_Hydrolases"/>
</dbReference>
<dbReference type="SUPFAM" id="SSF51445">
    <property type="entry name" value="(Trans)glycosidases"/>
    <property type="match status" value="1"/>
</dbReference>
<accession>A0A8J8NRG2</accession>
<evidence type="ECO:0000313" key="7">
    <source>
        <dbReference type="EMBL" id="TNV80221.1"/>
    </source>
</evidence>
<evidence type="ECO:0000256" key="4">
    <source>
        <dbReference type="RuleBase" id="RU361153"/>
    </source>
</evidence>
<proteinExistence type="inferred from homology"/>